<dbReference type="GO" id="GO:0003724">
    <property type="term" value="F:RNA helicase activity"/>
    <property type="evidence" value="ECO:0007669"/>
    <property type="project" value="InterPro"/>
</dbReference>
<evidence type="ECO:0000256" key="9">
    <source>
        <dbReference type="ARBA" id="ARBA00022741"/>
    </source>
</evidence>
<evidence type="ECO:0000256" key="14">
    <source>
        <dbReference type="ARBA" id="ARBA00022870"/>
    </source>
</evidence>
<evidence type="ECO:0000259" key="20">
    <source>
        <dbReference type="PROSITE" id="PS50507"/>
    </source>
</evidence>
<keyword evidence="10" id="KW-0378">Hydrolase</keyword>
<evidence type="ECO:0000256" key="6">
    <source>
        <dbReference type="ARBA" id="ARBA00022670"/>
    </source>
</evidence>
<dbReference type="Pfam" id="PF00548">
    <property type="entry name" value="Peptidase_C3"/>
    <property type="match status" value="1"/>
</dbReference>
<dbReference type="GO" id="GO:0004197">
    <property type="term" value="F:cysteine-type endopeptidase activity"/>
    <property type="evidence" value="ECO:0007669"/>
    <property type="project" value="InterPro"/>
</dbReference>
<dbReference type="GO" id="GO:0003723">
    <property type="term" value="F:RNA binding"/>
    <property type="evidence" value="ECO:0007669"/>
    <property type="project" value="InterPro"/>
</dbReference>
<keyword evidence="9" id="KW-0547">Nucleotide-binding</keyword>
<comment type="subcellular location">
    <subcellularLocation>
        <location evidence="1">Host cytoplasm</location>
    </subcellularLocation>
    <subcellularLocation>
        <location evidence="2">Host membrane</location>
    </subcellularLocation>
</comment>
<evidence type="ECO:0000256" key="2">
    <source>
        <dbReference type="ARBA" id="ARBA00004551"/>
    </source>
</evidence>
<evidence type="ECO:0000256" key="18">
    <source>
        <dbReference type="SAM" id="Coils"/>
    </source>
</evidence>
<sequence>MDTTQRTLKMASETITQYLQQVDDLCKLKITHPRYTEQLNNGDRLFTELRDKLAFGRGLPYAEAPFGFSFTEGVEILDKLCERFQNIKYTNGDVVPKLSNHIYKICELFNRDVLTFSYIGPRIDKQLFSYHLNIPIYHFSEFQTWLNESTAPKDYTNTLLIDIIPIIQSSKLHLYHFFDIVACAKQTLLTTDDFDFISAWLLRTGIESNPGPFFFNASNARDNRYSAPEPSREEKKRLRKEIRLVKKAYQNARKEKRAQQQEYLEAQLGSENVTIDIPQECSKCGKTKCDCMTKRTEIVVKHDYYASLMGLASSVIGLIERILALRAASLNQAQIGFGSLFGAPSIVTNMDNIATNVNEALSNLPTPQGVGDAIKSAVTQIMERQCGFLPISVQAVFQCLLTLVGLYVLYHLGCISIQVLTMPLELMFMGVESITDLLRSFRSFAFYTGTRKPTTNTAQLGLEEITKTAEDWSPKALGLLGALISSYCLTKIPDKNNSPSQWMMRIGLFPKTCSSFMDVVTWVEGVFKQILQYVKIKFFGHDPKEFEDCIPKIKDWMIDVETFNHKPAFDVAAQTKDGKFMLAHLYDKGASLMEKYAKALTPELKIFIVQRMREAAKIQTEVETQFPEVKSVRTVPLALWLVGDSQIGKSRLQYLISMRLALEAGFKDVKSQMYQRCVENVYWDGYNGQMITIYDDFLQMRDSIGAPNLELFEFIRGVGPFPYPLHMASISAKASTFFTSKVIIASTNNAHANIESITFPAAVWNRLQDFSYRVSVKEEYLMPAYEERDDKEKDPMHLLLENAGFLARPPQIGRPKLNLKKIRADAPKSSDGTPWEVNPYIYEFTRFCPHTQRDRGQIEQPIGWDVFIARIIAAMNGKKTDGDGLDKFLDQYSKDFEKGVNIAQIGSEHPTVEMMKDVHSAQAGTLRERTTMEEFDTFVESLPDTETYGFMSGPTMKVSWMMEKEEIRKKNTLDKVHLDTYINEILPDATWNILIVRFYNHKCKPKSCVNKYLDIVMNARDKFVSSLPEYARNFLDFITKTTCNLVDGIKQFFKDKPLFSLLGCFGASMFFKRMSKESPLDVEPETPNTFPESDTRNMQPRVRQRARKANASRARIVVEMGQSMGQLDVIARVRTNQWNLSMVTEDDKCISLGTITNIKGQVFMMPAHFYVFLKERNPKEVIMVPNDNTKLRIVKSFDGWFEKDSVVLFTPEKATDDDEPMDLCMFTLSKMPRGKSILHHFASNDDLEKLSGAKFDATLSGVDMENDMPVSTSMGGKCQIEDIKIVINMPNGFEAFDASHVVKHNIPTKVGDCGKLLTVNSDKIAGRIIGMHISGSIVPSSNYCQVVSRETIESGLGCLPNYAQIDCGLRDLQPATDPFETALISKGQADFVIPQVSKSSIVKSALYGTFGPVLTRPAKLRPWKQEIDGAVVLRNPLREGAAKQGRQCGYLTQRVIDEIELSMRSLILPRTESAPQIRLLTYEESVRGIEGDALFQPINRLTSPGFPYILDPRKRGKKGKTFWMGSNEWDFTSPAALELKRDVENLESDLLEDRPHEIIWVDTLKDERRSHSKVDAGKTRMISNGPMHYNVLFRKYYMAALAHLRHHRVTNGIAVGINVWGPEWHSLATYLRGASDEMIDGDMTDFSDRLMDDLTWVNFNLINEIYKVYDADYTDNDYRVRRRLWEYACCAIRYNQGTIYQTTNGTPAGFVPTAENNSLYGLCAFRASYLYLARKYKPDMEDLKHFEDNVRVITYGDDNVLAINPKLKEFFNMRNLVEAFDSFGMIYTTADKGTDYDKRKTIKDVSFLKRSFALVKINGQTLPRYVCPAPLETRLDMLNWTSDKHVDNLLEQSDTVTDVFKELAMHPQDVFEKWTGEISKKCYEIGINNFRLLPYSRYLEPFCSGGQFVPRKCDLTFLRQKTEFNKENCTAASGRGVCINTYTLGSPEAAPQNPREIRSSVLIESSR</sequence>
<keyword evidence="13" id="KW-0067">ATP-binding</keyword>
<keyword evidence="18" id="KW-0175">Coiled coil</keyword>
<keyword evidence="14" id="KW-1043">Host membrane</keyword>
<dbReference type="SUPFAM" id="SSF50494">
    <property type="entry name" value="Trypsin-like serine proteases"/>
    <property type="match status" value="1"/>
</dbReference>
<dbReference type="SUPFAM" id="SSF56672">
    <property type="entry name" value="DNA/RNA polymerases"/>
    <property type="match status" value="1"/>
</dbReference>
<evidence type="ECO:0000256" key="10">
    <source>
        <dbReference type="ARBA" id="ARBA00022801"/>
    </source>
</evidence>
<keyword evidence="17" id="KW-1035">Host cytoplasm</keyword>
<dbReference type="GO" id="GO:0005524">
    <property type="term" value="F:ATP binding"/>
    <property type="evidence" value="ECO:0007669"/>
    <property type="project" value="UniProtKB-KW"/>
</dbReference>
<dbReference type="GO" id="GO:0006351">
    <property type="term" value="P:DNA-templated transcription"/>
    <property type="evidence" value="ECO:0007669"/>
    <property type="project" value="InterPro"/>
</dbReference>
<dbReference type="InterPro" id="IPR044067">
    <property type="entry name" value="PCV_3C_PRO"/>
</dbReference>
<dbReference type="GO" id="GO:0006508">
    <property type="term" value="P:proteolysis"/>
    <property type="evidence" value="ECO:0007669"/>
    <property type="project" value="UniProtKB-KW"/>
</dbReference>
<dbReference type="Gene3D" id="3.30.70.270">
    <property type="match status" value="1"/>
</dbReference>
<evidence type="ECO:0000256" key="19">
    <source>
        <dbReference type="SAM" id="MobiDB-lite"/>
    </source>
</evidence>
<dbReference type="GO" id="GO:0039694">
    <property type="term" value="P:viral RNA genome replication"/>
    <property type="evidence" value="ECO:0007669"/>
    <property type="project" value="InterPro"/>
</dbReference>
<evidence type="ECO:0000256" key="15">
    <source>
        <dbReference type="ARBA" id="ARBA00022953"/>
    </source>
</evidence>
<evidence type="ECO:0000256" key="5">
    <source>
        <dbReference type="ARBA" id="ARBA00022553"/>
    </source>
</evidence>
<dbReference type="EMBL" id="KX924638">
    <property type="protein sequence ID" value="API61900.1"/>
    <property type="molecule type" value="Genomic_RNA"/>
</dbReference>
<evidence type="ECO:0000256" key="4">
    <source>
        <dbReference type="ARBA" id="ARBA00022520"/>
    </source>
</evidence>
<proteinExistence type="predicted"/>
<keyword evidence="11" id="KW-0347">Helicase</keyword>
<name>A0A1L4A1T0_9VIRU</name>
<keyword evidence="4" id="KW-0191">Covalent protein-RNA linkage</keyword>
<keyword evidence="15" id="KW-0693">Viral RNA replication</keyword>
<keyword evidence="3" id="KW-0696">RNA-directed RNA polymerase</keyword>
<dbReference type="InterPro" id="IPR000199">
    <property type="entry name" value="Peptidase_C3A/C3B_picornavir"/>
</dbReference>
<keyword evidence="7" id="KW-0808">Transferase</keyword>
<dbReference type="InterPro" id="IPR043128">
    <property type="entry name" value="Rev_trsase/Diguanyl_cyclase"/>
</dbReference>
<evidence type="ECO:0000256" key="12">
    <source>
        <dbReference type="ARBA" id="ARBA00022807"/>
    </source>
</evidence>
<evidence type="ECO:0000259" key="21">
    <source>
        <dbReference type="PROSITE" id="PS51218"/>
    </source>
</evidence>
<keyword evidence="5" id="KW-0597">Phosphoprotein</keyword>
<evidence type="ECO:0000256" key="17">
    <source>
        <dbReference type="ARBA" id="ARBA00023200"/>
    </source>
</evidence>
<dbReference type="Pfam" id="PF00910">
    <property type="entry name" value="RNA_helicase"/>
    <property type="match status" value="1"/>
</dbReference>
<protein>
    <submittedName>
        <fullName evidence="23">Replicase polyprotein</fullName>
    </submittedName>
</protein>
<dbReference type="PROSITE" id="PS50507">
    <property type="entry name" value="RDRP_SSRNA_POS"/>
    <property type="match status" value="1"/>
</dbReference>
<accession>A0A1L4A1T0</accession>
<dbReference type="Gene3D" id="2.40.10.10">
    <property type="entry name" value="Trypsin-like serine proteases"/>
    <property type="match status" value="1"/>
</dbReference>
<feature type="domain" description="SF3 helicase" evidence="21">
    <location>
        <begin position="616"/>
        <end position="787"/>
    </location>
</feature>
<feature type="region of interest" description="Disordered" evidence="19">
    <location>
        <begin position="1080"/>
        <end position="1102"/>
    </location>
</feature>
<reference evidence="23" key="1">
    <citation type="submission" date="2016-09" db="EMBL/GenBank/DDBJ databases">
        <authorList>
            <person name="Capua I."/>
            <person name="De Benedictis P."/>
            <person name="Joannis T."/>
            <person name="Lombin L.H."/>
            <person name="Cattoli G."/>
        </authorList>
    </citation>
    <scope>NUCLEOTIDE SEQUENCE</scope>
    <source>
        <strain evidence="23">93C4</strain>
    </source>
</reference>
<keyword evidence="12" id="KW-0788">Thiol protease</keyword>
<feature type="domain" description="RdRp catalytic" evidence="20">
    <location>
        <begin position="1636"/>
        <end position="1771"/>
    </location>
</feature>
<feature type="coiled-coil region" evidence="18">
    <location>
        <begin position="235"/>
        <end position="262"/>
    </location>
</feature>
<dbReference type="InterPro" id="IPR014759">
    <property type="entry name" value="Helicase_SF3_ssRNA_vir"/>
</dbReference>
<dbReference type="InterPro" id="IPR000605">
    <property type="entry name" value="Helicase_SF3_ssDNA/RNA_vir"/>
</dbReference>
<evidence type="ECO:0000256" key="1">
    <source>
        <dbReference type="ARBA" id="ARBA00004192"/>
    </source>
</evidence>
<dbReference type="GO" id="GO:0033644">
    <property type="term" value="C:host cell membrane"/>
    <property type="evidence" value="ECO:0007669"/>
    <property type="project" value="UniProtKB-SubCell"/>
</dbReference>
<evidence type="ECO:0000256" key="11">
    <source>
        <dbReference type="ARBA" id="ARBA00022806"/>
    </source>
</evidence>
<evidence type="ECO:0000313" key="23">
    <source>
        <dbReference type="EMBL" id="API61900.1"/>
    </source>
</evidence>
<organism evidence="23">
    <name type="scientific">Quarivirus 93C4</name>
    <dbReference type="NCBI Taxonomy" id="1925776"/>
    <lineage>
        <taxon>Viruses</taxon>
        <taxon>Riboviria</taxon>
        <taxon>Orthornavirae</taxon>
        <taxon>Pisuviricota</taxon>
        <taxon>Pisoniviricetes</taxon>
        <taxon>Picornavirales</taxon>
    </lineage>
</organism>
<dbReference type="Pfam" id="PF00680">
    <property type="entry name" value="RdRP_1"/>
    <property type="match status" value="1"/>
</dbReference>
<keyword evidence="8" id="KW-0548">Nucleotidyltransferase</keyword>
<dbReference type="InterPro" id="IPR043502">
    <property type="entry name" value="DNA/RNA_pol_sf"/>
</dbReference>
<feature type="compositionally biased region" description="Polar residues" evidence="19">
    <location>
        <begin position="1086"/>
        <end position="1098"/>
    </location>
</feature>
<evidence type="ECO:0000256" key="13">
    <source>
        <dbReference type="ARBA" id="ARBA00022840"/>
    </source>
</evidence>
<evidence type="ECO:0000256" key="16">
    <source>
        <dbReference type="ARBA" id="ARBA00023136"/>
    </source>
</evidence>
<dbReference type="InterPro" id="IPR001205">
    <property type="entry name" value="RNA-dir_pol_C"/>
</dbReference>
<dbReference type="InterPro" id="IPR043504">
    <property type="entry name" value="Peptidase_S1_PA_chymotrypsin"/>
</dbReference>
<dbReference type="InterPro" id="IPR007094">
    <property type="entry name" value="RNA-dir_pol_PSvirus"/>
</dbReference>
<dbReference type="PROSITE" id="PS51218">
    <property type="entry name" value="SF3_HELICASE_2"/>
    <property type="match status" value="1"/>
</dbReference>
<evidence type="ECO:0000259" key="22">
    <source>
        <dbReference type="PROSITE" id="PS51874"/>
    </source>
</evidence>
<dbReference type="PROSITE" id="PS51874">
    <property type="entry name" value="PCV_3C_PRO"/>
    <property type="match status" value="1"/>
</dbReference>
<keyword evidence="6" id="KW-0645">Protease</keyword>
<keyword evidence="16" id="KW-0472">Membrane</keyword>
<dbReference type="GO" id="GO:0003968">
    <property type="term" value="F:RNA-directed RNA polymerase activity"/>
    <property type="evidence" value="ECO:0007669"/>
    <property type="project" value="UniProtKB-KW"/>
</dbReference>
<evidence type="ECO:0000256" key="8">
    <source>
        <dbReference type="ARBA" id="ARBA00022695"/>
    </source>
</evidence>
<feature type="domain" description="Peptidase C3" evidence="22">
    <location>
        <begin position="1121"/>
        <end position="1352"/>
    </location>
</feature>
<evidence type="ECO:0000256" key="3">
    <source>
        <dbReference type="ARBA" id="ARBA00022484"/>
    </source>
</evidence>
<evidence type="ECO:0000256" key="7">
    <source>
        <dbReference type="ARBA" id="ARBA00022679"/>
    </source>
</evidence>
<dbReference type="InterPro" id="IPR009003">
    <property type="entry name" value="Peptidase_S1_PA"/>
</dbReference>